<dbReference type="PRINTS" id="PR01070">
    <property type="entry name" value="ACCCTRFRASEB"/>
</dbReference>
<keyword evidence="6 13" id="KW-0863">Zinc-finger</keyword>
<keyword evidence="8 13" id="KW-0862">Zinc</keyword>
<comment type="function">
    <text evidence="12 13">Component of the acetyl coenzyme A carboxylase (ACC) complex. Biotin carboxylase (BC) catalyzes the carboxylation of biotin on its carrier protein (BCCP) and then the CO(2) group is transferred by the transcarboxylase to acetyl-CoA to form malonyl-CoA.</text>
</comment>
<evidence type="ECO:0000256" key="2">
    <source>
        <dbReference type="ARBA" id="ARBA00022516"/>
    </source>
</evidence>
<feature type="binding site" evidence="13">
    <location>
        <position position="28"/>
    </location>
    <ligand>
        <name>Zn(2+)</name>
        <dbReference type="ChEBI" id="CHEBI:29105"/>
    </ligand>
</feature>
<keyword evidence="7 13" id="KW-0276">Fatty acid metabolism</keyword>
<evidence type="ECO:0000313" key="15">
    <source>
        <dbReference type="EMBL" id="TET93768.1"/>
    </source>
</evidence>
<feature type="binding site" evidence="13">
    <location>
        <position position="47"/>
    </location>
    <ligand>
        <name>Zn(2+)</name>
        <dbReference type="ChEBI" id="CHEBI:29105"/>
    </ligand>
</feature>
<comment type="pathway">
    <text evidence="13">Lipid metabolism; malonyl-CoA biosynthesis; malonyl-CoA from acetyl-CoA: step 1/1.</text>
</comment>
<comment type="subcellular location">
    <subcellularLocation>
        <location evidence="1 13">Cytoplasm</location>
    </subcellularLocation>
</comment>
<keyword evidence="10 13" id="KW-0443">Lipid metabolism</keyword>
<dbReference type="Gene3D" id="3.90.226.10">
    <property type="entry name" value="2-enoyl-CoA Hydratase, Chain A, domain 1"/>
    <property type="match status" value="1"/>
</dbReference>
<dbReference type="EC" id="2.1.3.15" evidence="13"/>
<evidence type="ECO:0000256" key="3">
    <source>
        <dbReference type="ARBA" id="ARBA00022679"/>
    </source>
</evidence>
<name>A0A523YQJ6_UNCAE</name>
<evidence type="ECO:0000256" key="7">
    <source>
        <dbReference type="ARBA" id="ARBA00022832"/>
    </source>
</evidence>
<dbReference type="Proteomes" id="UP000316925">
    <property type="component" value="Unassembled WGS sequence"/>
</dbReference>
<dbReference type="GO" id="GO:0006633">
    <property type="term" value="P:fatty acid biosynthetic process"/>
    <property type="evidence" value="ECO:0007669"/>
    <property type="project" value="UniProtKB-KW"/>
</dbReference>
<dbReference type="AlphaFoldDB" id="A0A523YQJ6"/>
<feature type="binding site" evidence="13">
    <location>
        <position position="31"/>
    </location>
    <ligand>
        <name>Zn(2+)</name>
        <dbReference type="ChEBI" id="CHEBI:29105"/>
    </ligand>
</feature>
<dbReference type="InterPro" id="IPR000438">
    <property type="entry name" value="Acetyl_CoA_COase_Trfase_b_su"/>
</dbReference>
<comment type="cofactor">
    <cofactor evidence="13">
        <name>Zn(2+)</name>
        <dbReference type="ChEBI" id="CHEBI:29105"/>
    </cofactor>
    <text evidence="13">Binds 1 zinc ion per subunit.</text>
</comment>
<dbReference type="PROSITE" id="PS50980">
    <property type="entry name" value="COA_CT_NTER"/>
    <property type="match status" value="1"/>
</dbReference>
<protein>
    <recommendedName>
        <fullName evidence="13">Acetyl-coenzyme A carboxylase carboxyl transferase subunit beta</fullName>
        <shortName evidence="13">ACCase subunit beta</shortName>
        <shortName evidence="13">Acetyl-CoA carboxylase carboxyltransferase subunit beta</shortName>
        <ecNumber evidence="13">2.1.3.15</ecNumber>
    </recommendedName>
</protein>
<keyword evidence="11 13" id="KW-0275">Fatty acid biosynthesis</keyword>
<evidence type="ECO:0000256" key="12">
    <source>
        <dbReference type="ARBA" id="ARBA00025280"/>
    </source>
</evidence>
<keyword evidence="5 13" id="KW-0547">Nucleotide-binding</keyword>
<evidence type="ECO:0000256" key="1">
    <source>
        <dbReference type="ARBA" id="ARBA00004496"/>
    </source>
</evidence>
<dbReference type="InterPro" id="IPR041010">
    <property type="entry name" value="Znf-ACC"/>
</dbReference>
<dbReference type="InterPro" id="IPR034733">
    <property type="entry name" value="AcCoA_carboxyl_beta"/>
</dbReference>
<dbReference type="InterPro" id="IPR011762">
    <property type="entry name" value="COA_CT_N"/>
</dbReference>
<evidence type="ECO:0000256" key="11">
    <source>
        <dbReference type="ARBA" id="ARBA00023160"/>
    </source>
</evidence>
<dbReference type="Pfam" id="PF01039">
    <property type="entry name" value="Carboxyl_trans"/>
    <property type="match status" value="1"/>
</dbReference>
<keyword evidence="2 13" id="KW-0444">Lipid biosynthesis</keyword>
<comment type="catalytic activity">
    <reaction evidence="13">
        <text>N(6)-carboxybiotinyl-L-lysyl-[protein] + acetyl-CoA = N(6)-biotinyl-L-lysyl-[protein] + malonyl-CoA</text>
        <dbReference type="Rhea" id="RHEA:54728"/>
        <dbReference type="Rhea" id="RHEA-COMP:10505"/>
        <dbReference type="Rhea" id="RHEA-COMP:10506"/>
        <dbReference type="ChEBI" id="CHEBI:57288"/>
        <dbReference type="ChEBI" id="CHEBI:57384"/>
        <dbReference type="ChEBI" id="CHEBI:83144"/>
        <dbReference type="ChEBI" id="CHEBI:83145"/>
        <dbReference type="EC" id="2.1.3.15"/>
    </reaction>
</comment>
<comment type="caution">
    <text evidence="15">The sequence shown here is derived from an EMBL/GenBank/DDBJ whole genome shotgun (WGS) entry which is preliminary data.</text>
</comment>
<dbReference type="GO" id="GO:0009317">
    <property type="term" value="C:acetyl-CoA carboxylase complex"/>
    <property type="evidence" value="ECO:0007669"/>
    <property type="project" value="InterPro"/>
</dbReference>
<dbReference type="InterPro" id="IPR029045">
    <property type="entry name" value="ClpP/crotonase-like_dom_sf"/>
</dbReference>
<evidence type="ECO:0000256" key="5">
    <source>
        <dbReference type="ARBA" id="ARBA00022741"/>
    </source>
</evidence>
<keyword evidence="9 13" id="KW-0067">ATP-binding</keyword>
<feature type="zinc finger region" description="C4-type" evidence="13">
    <location>
        <begin position="28"/>
        <end position="50"/>
    </location>
</feature>
<comment type="subunit">
    <text evidence="13">Acetyl-CoA carboxylase is a heterohexamer composed of biotin carboxyl carrier protein (AccB), biotin carboxylase (AccC) and two subunits each of ACCase subunit alpha (AccA) and ACCase subunit beta (AccD).</text>
</comment>
<evidence type="ECO:0000256" key="6">
    <source>
        <dbReference type="ARBA" id="ARBA00022771"/>
    </source>
</evidence>
<evidence type="ECO:0000256" key="4">
    <source>
        <dbReference type="ARBA" id="ARBA00022723"/>
    </source>
</evidence>
<dbReference type="PANTHER" id="PTHR42995:SF5">
    <property type="entry name" value="ACETYL-COENZYME A CARBOXYLASE CARBOXYL TRANSFERASE SUBUNIT BETA, CHLOROPLASTIC"/>
    <property type="match status" value="1"/>
</dbReference>
<keyword evidence="13" id="KW-0963">Cytoplasm</keyword>
<dbReference type="EMBL" id="SOIJ01000070">
    <property type="protein sequence ID" value="TET93768.1"/>
    <property type="molecule type" value="Genomic_DNA"/>
</dbReference>
<dbReference type="NCBIfam" id="TIGR00515">
    <property type="entry name" value="accD"/>
    <property type="match status" value="1"/>
</dbReference>
<evidence type="ECO:0000256" key="8">
    <source>
        <dbReference type="ARBA" id="ARBA00022833"/>
    </source>
</evidence>
<dbReference type="GO" id="GO:0008270">
    <property type="term" value="F:zinc ion binding"/>
    <property type="evidence" value="ECO:0007669"/>
    <property type="project" value="UniProtKB-UniRule"/>
</dbReference>
<sequence>MGWFERTYNRIKRGKKKIDIPHGLWTKCTNCSEIVYNKSLEDNLKVCPKCGFHFYLRARKRIEITLDKDSFIEYDSKINSDNPLNFPGYEEKLSKSEKATGLDEAALIGEGKIGGRSIAVGVTDFGFMGGSMGSVVGERITLTIEKAMGKKYPLLIISGSGGGARMQEGIISLMQMAKTSAAIAELKRLGLLYISLLTHPTMGGVMASFASRGDIVLAEPGALLGFAGPRVIKQTIKQQMPKGFQQSESLLEHGVIDLVVERSKIRSTLIRILDLVLS</sequence>
<dbReference type="GO" id="GO:0005524">
    <property type="term" value="F:ATP binding"/>
    <property type="evidence" value="ECO:0007669"/>
    <property type="project" value="UniProtKB-KW"/>
</dbReference>
<dbReference type="UniPathway" id="UPA00655">
    <property type="reaction ID" value="UER00711"/>
</dbReference>
<evidence type="ECO:0000256" key="13">
    <source>
        <dbReference type="HAMAP-Rule" id="MF_01395"/>
    </source>
</evidence>
<keyword evidence="15" id="KW-0436">Ligase</keyword>
<dbReference type="SUPFAM" id="SSF52096">
    <property type="entry name" value="ClpP/crotonase"/>
    <property type="match status" value="1"/>
</dbReference>
<reference evidence="15 16" key="1">
    <citation type="submission" date="2019-03" db="EMBL/GenBank/DDBJ databases">
        <title>Metabolic potential of uncultured bacteria and archaea associated with petroleum seepage in deep-sea sediments.</title>
        <authorList>
            <person name="Dong X."/>
            <person name="Hubert C."/>
        </authorList>
    </citation>
    <scope>NUCLEOTIDE SEQUENCE [LARGE SCALE GENOMIC DNA]</scope>
    <source>
        <strain evidence="15">E29_bin28</strain>
    </source>
</reference>
<dbReference type="GO" id="GO:0003989">
    <property type="term" value="F:acetyl-CoA carboxylase activity"/>
    <property type="evidence" value="ECO:0007669"/>
    <property type="project" value="InterPro"/>
</dbReference>
<accession>A0A523YQJ6</accession>
<dbReference type="Pfam" id="PF17848">
    <property type="entry name" value="Zn_ribbon_ACC"/>
    <property type="match status" value="1"/>
</dbReference>
<evidence type="ECO:0000313" key="16">
    <source>
        <dbReference type="Proteomes" id="UP000316925"/>
    </source>
</evidence>
<keyword evidence="4 13" id="KW-0479">Metal-binding</keyword>
<feature type="domain" description="CoA carboxyltransferase N-terminal" evidence="14">
    <location>
        <begin position="24"/>
        <end position="278"/>
    </location>
</feature>
<dbReference type="GO" id="GO:2001295">
    <property type="term" value="P:malonyl-CoA biosynthetic process"/>
    <property type="evidence" value="ECO:0007669"/>
    <property type="project" value="UniProtKB-UniRule"/>
</dbReference>
<evidence type="ECO:0000256" key="9">
    <source>
        <dbReference type="ARBA" id="ARBA00022840"/>
    </source>
</evidence>
<evidence type="ECO:0000259" key="14">
    <source>
        <dbReference type="PROSITE" id="PS50980"/>
    </source>
</evidence>
<evidence type="ECO:0000256" key="10">
    <source>
        <dbReference type="ARBA" id="ARBA00023098"/>
    </source>
</evidence>
<keyword evidence="3 13" id="KW-0808">Transferase</keyword>
<proteinExistence type="inferred from homology"/>
<gene>
    <name evidence="13" type="primary">accD</name>
    <name evidence="15" type="ORF">E3J33_01255</name>
</gene>
<organism evidence="15 16">
    <name type="scientific">Aerophobetes bacterium</name>
    <dbReference type="NCBI Taxonomy" id="2030807"/>
    <lineage>
        <taxon>Bacteria</taxon>
        <taxon>Candidatus Aerophobota</taxon>
    </lineage>
</organism>
<comment type="similarity">
    <text evidence="13">Belongs to the AccD/PCCB family.</text>
</comment>
<dbReference type="GO" id="GO:0016743">
    <property type="term" value="F:carboxyl- or carbamoyltransferase activity"/>
    <property type="evidence" value="ECO:0007669"/>
    <property type="project" value="UniProtKB-UniRule"/>
</dbReference>
<feature type="binding site" evidence="13">
    <location>
        <position position="50"/>
    </location>
    <ligand>
        <name>Zn(2+)</name>
        <dbReference type="ChEBI" id="CHEBI:29105"/>
    </ligand>
</feature>
<dbReference type="HAMAP" id="MF_01395">
    <property type="entry name" value="AcetylCoA_CT_beta"/>
    <property type="match status" value="1"/>
</dbReference>
<dbReference type="PANTHER" id="PTHR42995">
    <property type="entry name" value="ACETYL-COENZYME A CARBOXYLASE CARBOXYL TRANSFERASE SUBUNIT BETA, CHLOROPLASTIC"/>
    <property type="match status" value="1"/>
</dbReference>